<dbReference type="RefSeq" id="WP_189170861.1">
    <property type="nucleotide sequence ID" value="NZ_BMQB01000006.1"/>
</dbReference>
<dbReference type="Pfam" id="PF02597">
    <property type="entry name" value="ThiS"/>
    <property type="match status" value="1"/>
</dbReference>
<dbReference type="InterPro" id="IPR003749">
    <property type="entry name" value="ThiS/MoaD-like"/>
</dbReference>
<dbReference type="PANTHER" id="PTHR34472:SF1">
    <property type="entry name" value="SULFUR CARRIER PROTEIN THIS"/>
    <property type="match status" value="1"/>
</dbReference>
<organism evidence="1 2">
    <name type="scientific">Pilimelia anulata</name>
    <dbReference type="NCBI Taxonomy" id="53371"/>
    <lineage>
        <taxon>Bacteria</taxon>
        <taxon>Bacillati</taxon>
        <taxon>Actinomycetota</taxon>
        <taxon>Actinomycetes</taxon>
        <taxon>Micromonosporales</taxon>
        <taxon>Micromonosporaceae</taxon>
        <taxon>Pilimelia</taxon>
    </lineage>
</organism>
<dbReference type="AlphaFoldDB" id="A0A8J3FAW8"/>
<dbReference type="Gene3D" id="3.10.20.30">
    <property type="match status" value="1"/>
</dbReference>
<dbReference type="EMBL" id="BMQB01000006">
    <property type="protein sequence ID" value="GGJ98965.1"/>
    <property type="molecule type" value="Genomic_DNA"/>
</dbReference>
<dbReference type="PANTHER" id="PTHR34472">
    <property type="entry name" value="SULFUR CARRIER PROTEIN THIS"/>
    <property type="match status" value="1"/>
</dbReference>
<reference evidence="1" key="2">
    <citation type="submission" date="2020-09" db="EMBL/GenBank/DDBJ databases">
        <authorList>
            <person name="Sun Q."/>
            <person name="Ohkuma M."/>
        </authorList>
    </citation>
    <scope>NUCLEOTIDE SEQUENCE</scope>
    <source>
        <strain evidence="1">JCM 3090</strain>
    </source>
</reference>
<name>A0A8J3FAW8_9ACTN</name>
<comment type="caution">
    <text evidence="1">The sequence shown here is derived from an EMBL/GenBank/DDBJ whole genome shotgun (WGS) entry which is preliminary data.</text>
</comment>
<dbReference type="NCBIfam" id="TIGR01683">
    <property type="entry name" value="thiS"/>
    <property type="match status" value="1"/>
</dbReference>
<dbReference type="InterPro" id="IPR012675">
    <property type="entry name" value="Beta-grasp_dom_sf"/>
</dbReference>
<dbReference type="InterPro" id="IPR010035">
    <property type="entry name" value="Thi_S"/>
</dbReference>
<dbReference type="SUPFAM" id="SSF54285">
    <property type="entry name" value="MoaD/ThiS"/>
    <property type="match status" value="1"/>
</dbReference>
<evidence type="ECO:0000313" key="2">
    <source>
        <dbReference type="Proteomes" id="UP000649739"/>
    </source>
</evidence>
<proteinExistence type="predicted"/>
<dbReference type="InterPro" id="IPR016155">
    <property type="entry name" value="Mopterin_synth/thiamin_S_b"/>
</dbReference>
<evidence type="ECO:0008006" key="3">
    <source>
        <dbReference type="Google" id="ProtNLM"/>
    </source>
</evidence>
<keyword evidence="2" id="KW-1185">Reference proteome</keyword>
<dbReference type="Proteomes" id="UP000649739">
    <property type="component" value="Unassembled WGS sequence"/>
</dbReference>
<sequence>MRLSINGVGRDLAADATVADAVAAVAAPARGVAVAVNGAVVPRGTWARRPLAAGDRVEVLTAAQGG</sequence>
<protein>
    <recommendedName>
        <fullName evidence="3">Sulfur carrier protein ThiS</fullName>
    </recommendedName>
</protein>
<reference evidence="1" key="1">
    <citation type="journal article" date="2014" name="Int. J. Syst. Evol. Microbiol.">
        <title>Complete genome sequence of Corynebacterium casei LMG S-19264T (=DSM 44701T), isolated from a smear-ripened cheese.</title>
        <authorList>
            <consortium name="US DOE Joint Genome Institute (JGI-PGF)"/>
            <person name="Walter F."/>
            <person name="Albersmeier A."/>
            <person name="Kalinowski J."/>
            <person name="Ruckert C."/>
        </authorList>
    </citation>
    <scope>NUCLEOTIDE SEQUENCE</scope>
    <source>
        <strain evidence="1">JCM 3090</strain>
    </source>
</reference>
<evidence type="ECO:0000313" key="1">
    <source>
        <dbReference type="EMBL" id="GGJ98965.1"/>
    </source>
</evidence>
<accession>A0A8J3FAW8</accession>
<gene>
    <name evidence="1" type="ORF">GCM10010123_31120</name>
</gene>